<sequence length="234" mass="26608">MKIGLWNIDHPTTNSGSQTKEDRFLAIAQYLTVADCDIYIILEANSAMSLPGYFSEFSDESPFKPLHRYYGEPNKYHQVAIYSKTPIQLLEVTEPINGLLCQVTSPFGPLTLYGNVITIKDRWVKGSKMTYTARLSEQLEAIEKVPKNMTLIGGDFNFRLGVPRWLSPHQQMLSQSLKQGLMWPTQEREDTVQHVMHTNDLTARVSLDFSIRHSATGEKRLSDHPYMGIDLNSV</sequence>
<protein>
    <submittedName>
        <fullName evidence="2">Endonuclease/Exonuclease/phosphatase family protein</fullName>
    </submittedName>
</protein>
<dbReference type="GO" id="GO:0004519">
    <property type="term" value="F:endonuclease activity"/>
    <property type="evidence" value="ECO:0007669"/>
    <property type="project" value="UniProtKB-KW"/>
</dbReference>
<gene>
    <name evidence="2" type="ORF">Verru16b_03178</name>
</gene>
<dbReference type="EMBL" id="CP016094">
    <property type="protein sequence ID" value="AOS46083.1"/>
    <property type="molecule type" value="Genomic_DNA"/>
</dbReference>
<dbReference type="Pfam" id="PF03372">
    <property type="entry name" value="Exo_endo_phos"/>
    <property type="match status" value="1"/>
</dbReference>
<dbReference type="KEGG" id="obg:Verru16b_03178"/>
<dbReference type="AlphaFoldDB" id="A0A1D8AYV0"/>
<dbReference type="SUPFAM" id="SSF56219">
    <property type="entry name" value="DNase I-like"/>
    <property type="match status" value="1"/>
</dbReference>
<keyword evidence="3" id="KW-1185">Reference proteome</keyword>
<keyword evidence="2" id="KW-0378">Hydrolase</keyword>
<proteinExistence type="predicted"/>
<dbReference type="Proteomes" id="UP000095228">
    <property type="component" value="Chromosome"/>
</dbReference>
<keyword evidence="2" id="KW-0255">Endonuclease</keyword>
<dbReference type="GO" id="GO:0004527">
    <property type="term" value="F:exonuclease activity"/>
    <property type="evidence" value="ECO:0007669"/>
    <property type="project" value="UniProtKB-KW"/>
</dbReference>
<keyword evidence="2" id="KW-0269">Exonuclease</keyword>
<dbReference type="OrthoDB" id="2079671at2"/>
<evidence type="ECO:0000259" key="1">
    <source>
        <dbReference type="Pfam" id="PF03372"/>
    </source>
</evidence>
<accession>A0A1D8AYV0</accession>
<keyword evidence="2" id="KW-0540">Nuclease</keyword>
<feature type="domain" description="Endonuclease/exonuclease/phosphatase" evidence="1">
    <location>
        <begin position="6"/>
        <end position="224"/>
    </location>
</feature>
<dbReference type="InterPro" id="IPR036691">
    <property type="entry name" value="Endo/exonu/phosph_ase_sf"/>
</dbReference>
<dbReference type="RefSeq" id="WP_069963168.1">
    <property type="nucleotide sequence ID" value="NZ_CP016094.1"/>
</dbReference>
<organism evidence="2 3">
    <name type="scientific">Lacunisphaera limnophila</name>
    <dbReference type="NCBI Taxonomy" id="1838286"/>
    <lineage>
        <taxon>Bacteria</taxon>
        <taxon>Pseudomonadati</taxon>
        <taxon>Verrucomicrobiota</taxon>
        <taxon>Opitutia</taxon>
        <taxon>Opitutales</taxon>
        <taxon>Opitutaceae</taxon>
        <taxon>Lacunisphaera</taxon>
    </lineage>
</organism>
<name>A0A1D8AYV0_9BACT</name>
<dbReference type="Gene3D" id="3.60.10.10">
    <property type="entry name" value="Endonuclease/exonuclease/phosphatase"/>
    <property type="match status" value="1"/>
</dbReference>
<evidence type="ECO:0000313" key="2">
    <source>
        <dbReference type="EMBL" id="AOS46083.1"/>
    </source>
</evidence>
<reference evidence="2 3" key="1">
    <citation type="submission" date="2016-06" db="EMBL/GenBank/DDBJ databases">
        <title>Three novel species with peptidoglycan cell walls form the new genus Lacunisphaera gen. nov. in the family Opitutaceae of the verrucomicrobial subdivision 4.</title>
        <authorList>
            <person name="Rast P."/>
            <person name="Gloeckner I."/>
            <person name="Jogler M."/>
            <person name="Boedeker C."/>
            <person name="Jeske O."/>
            <person name="Wiegand S."/>
            <person name="Reinhardt R."/>
            <person name="Schumann P."/>
            <person name="Rohde M."/>
            <person name="Spring S."/>
            <person name="Gloeckner F.O."/>
            <person name="Jogler C."/>
        </authorList>
    </citation>
    <scope>NUCLEOTIDE SEQUENCE [LARGE SCALE GENOMIC DNA]</scope>
    <source>
        <strain evidence="2 3">IG16b</strain>
    </source>
</reference>
<evidence type="ECO:0000313" key="3">
    <source>
        <dbReference type="Proteomes" id="UP000095228"/>
    </source>
</evidence>
<dbReference type="InterPro" id="IPR005135">
    <property type="entry name" value="Endo/exonuclease/phosphatase"/>
</dbReference>